<sequence>MIGCISSPQRDIIDQVPIERIRLLVRDDVAPPVYGHFLIAGMRGLQRLKLIHDLREQLAIDRLARDRFIAAMIEKRVPAAPVLQLIEHRRYIVRGECDLDDQRRLAAVQLRHVRLRQIMNEIIPFPAVGRDLPVVPSLRLGPLQIRHIVRQLGVGREGLSGFGRENREFVRPAERVALQFGFFLQQFLRF</sequence>
<evidence type="ECO:0000313" key="1">
    <source>
        <dbReference type="EMBL" id="MDG0792268.1"/>
    </source>
</evidence>
<reference evidence="1 2" key="1">
    <citation type="submission" date="2022-10" db="EMBL/GenBank/DDBJ databases">
        <title>Comparative genomic analysis of Cohnella hashimotonis sp. nov., isolated from the International Space Station.</title>
        <authorList>
            <person name="Simpson A."/>
            <person name="Venkateswaran K."/>
        </authorList>
    </citation>
    <scope>NUCLEOTIDE SEQUENCE [LARGE SCALE GENOMIC DNA]</scope>
    <source>
        <strain evidence="1 2">DSM 18997</strain>
    </source>
</reference>
<dbReference type="EMBL" id="JAPDHZ010000003">
    <property type="protein sequence ID" value="MDG0792268.1"/>
    <property type="molecule type" value="Genomic_DNA"/>
</dbReference>
<evidence type="ECO:0000313" key="2">
    <source>
        <dbReference type="Proteomes" id="UP001153387"/>
    </source>
</evidence>
<protein>
    <submittedName>
        <fullName evidence="1">Uncharacterized protein</fullName>
    </submittedName>
</protein>
<gene>
    <name evidence="1" type="ORF">OMP38_16370</name>
</gene>
<dbReference type="AlphaFoldDB" id="A0A9X4KHU2"/>
<name>A0A9X4KHU2_9BACL</name>
<dbReference type="RefSeq" id="WP_277566083.1">
    <property type="nucleotide sequence ID" value="NZ_JAPDHZ010000003.1"/>
</dbReference>
<accession>A0A9X4KHU2</accession>
<proteinExistence type="predicted"/>
<keyword evidence="2" id="KW-1185">Reference proteome</keyword>
<organism evidence="1 2">
    <name type="scientific">Cohnella ginsengisoli</name>
    <dbReference type="NCBI Taxonomy" id="425004"/>
    <lineage>
        <taxon>Bacteria</taxon>
        <taxon>Bacillati</taxon>
        <taxon>Bacillota</taxon>
        <taxon>Bacilli</taxon>
        <taxon>Bacillales</taxon>
        <taxon>Paenibacillaceae</taxon>
        <taxon>Cohnella</taxon>
    </lineage>
</organism>
<comment type="caution">
    <text evidence="1">The sequence shown here is derived from an EMBL/GenBank/DDBJ whole genome shotgun (WGS) entry which is preliminary data.</text>
</comment>
<dbReference type="Proteomes" id="UP001153387">
    <property type="component" value="Unassembled WGS sequence"/>
</dbReference>